<evidence type="ECO:0000256" key="2">
    <source>
        <dbReference type="ARBA" id="ARBA00012758"/>
    </source>
</evidence>
<keyword evidence="4 7" id="KW-0378">Hydrolase</keyword>
<proteinExistence type="inferred from homology"/>
<dbReference type="GO" id="GO:0005975">
    <property type="term" value="P:carbohydrate metabolic process"/>
    <property type="evidence" value="ECO:0007669"/>
    <property type="project" value="InterPro"/>
</dbReference>
<dbReference type="Gene3D" id="2.60.120.200">
    <property type="match status" value="1"/>
</dbReference>
<evidence type="ECO:0000256" key="5">
    <source>
        <dbReference type="ARBA" id="ARBA00023157"/>
    </source>
</evidence>
<evidence type="ECO:0000313" key="10">
    <source>
        <dbReference type="Proteomes" id="UP000244162"/>
    </source>
</evidence>
<dbReference type="SMART" id="SM00560">
    <property type="entry name" value="LamGL"/>
    <property type="match status" value="1"/>
</dbReference>
<comment type="caution">
    <text evidence="9">The sequence shown here is derived from an EMBL/GenBank/DDBJ whole genome shotgun (WGS) entry which is preliminary data.</text>
</comment>
<dbReference type="Pfam" id="PF13385">
    <property type="entry name" value="Laminin_G_3"/>
    <property type="match status" value="1"/>
</dbReference>
<keyword evidence="5" id="KW-1015">Disulfide bond</keyword>
<dbReference type="InterPro" id="IPR051214">
    <property type="entry name" value="GH32_Enzymes"/>
</dbReference>
<evidence type="ECO:0000256" key="7">
    <source>
        <dbReference type="RuleBase" id="RU362110"/>
    </source>
</evidence>
<dbReference type="CDD" id="cd08996">
    <property type="entry name" value="GH32_FFase"/>
    <property type="match status" value="1"/>
</dbReference>
<dbReference type="GO" id="GO:0004564">
    <property type="term" value="F:beta-fructofuranosidase activity"/>
    <property type="evidence" value="ECO:0007669"/>
    <property type="project" value="UniProtKB-EC"/>
</dbReference>
<reference evidence="9 10" key="1">
    <citation type="submission" date="2017-09" db="EMBL/GenBank/DDBJ databases">
        <title>Sphingomonas panjinensis sp.nov., isolated from oil-contaminated soil.</title>
        <authorList>
            <person name="Wang L."/>
            <person name="Chen L."/>
        </authorList>
    </citation>
    <scope>NUCLEOTIDE SEQUENCE [LARGE SCALE GENOMIC DNA]</scope>
    <source>
        <strain evidence="9 10">FW-11</strain>
    </source>
</reference>
<evidence type="ECO:0000256" key="1">
    <source>
        <dbReference type="ARBA" id="ARBA00009902"/>
    </source>
</evidence>
<evidence type="ECO:0000313" key="9">
    <source>
        <dbReference type="EMBL" id="PTQ07459.1"/>
    </source>
</evidence>
<dbReference type="Pfam" id="PF00251">
    <property type="entry name" value="Glyco_hydro_32N"/>
    <property type="match status" value="1"/>
</dbReference>
<evidence type="ECO:0000256" key="4">
    <source>
        <dbReference type="ARBA" id="ARBA00022801"/>
    </source>
</evidence>
<dbReference type="PANTHER" id="PTHR43101:SF1">
    <property type="entry name" value="BETA-FRUCTOSIDASE"/>
    <property type="match status" value="1"/>
</dbReference>
<dbReference type="EC" id="3.2.1.26" evidence="2"/>
<dbReference type="InterPro" id="IPR013320">
    <property type="entry name" value="ConA-like_dom_sf"/>
</dbReference>
<dbReference type="PANTHER" id="PTHR43101">
    <property type="entry name" value="BETA-FRUCTOSIDASE"/>
    <property type="match status" value="1"/>
</dbReference>
<feature type="domain" description="LamG-like jellyroll fold" evidence="8">
    <location>
        <begin position="90"/>
        <end position="239"/>
    </location>
</feature>
<dbReference type="Proteomes" id="UP000244162">
    <property type="component" value="Unassembled WGS sequence"/>
</dbReference>
<dbReference type="EMBL" id="NWBU01000018">
    <property type="protein sequence ID" value="PTQ07459.1"/>
    <property type="molecule type" value="Genomic_DNA"/>
</dbReference>
<accession>A0A2T5FTR8</accession>
<dbReference type="InterPro" id="IPR013148">
    <property type="entry name" value="Glyco_hydro_32_N"/>
</dbReference>
<dbReference type="InterPro" id="IPR006558">
    <property type="entry name" value="LamG-like"/>
</dbReference>
<dbReference type="InterPro" id="IPR001362">
    <property type="entry name" value="Glyco_hydro_32"/>
</dbReference>
<dbReference type="SUPFAM" id="SSF49899">
    <property type="entry name" value="Concanavalin A-like lectins/glucanases"/>
    <property type="match status" value="2"/>
</dbReference>
<evidence type="ECO:0000259" key="8">
    <source>
        <dbReference type="SMART" id="SM00560"/>
    </source>
</evidence>
<evidence type="ECO:0000256" key="6">
    <source>
        <dbReference type="ARBA" id="ARBA00023295"/>
    </source>
</evidence>
<dbReference type="InterPro" id="IPR023296">
    <property type="entry name" value="Glyco_hydro_beta-prop_sf"/>
</dbReference>
<dbReference type="SUPFAM" id="SSF75005">
    <property type="entry name" value="Arabinanase/levansucrase/invertase"/>
    <property type="match status" value="1"/>
</dbReference>
<name>A0A2T5FTR8_9SPHN</name>
<evidence type="ECO:0000256" key="3">
    <source>
        <dbReference type="ARBA" id="ARBA00022729"/>
    </source>
</evidence>
<gene>
    <name evidence="9" type="ORF">CLG96_18150</name>
</gene>
<sequence>MRHDEHYIFPRSHFVMSSILCQWKFDEGEGDFAIERISGERIAIEYVFNRARFKPSSSPIWKKGISGTALLFDGYSTFLRGPKARLSLGSSFTVEAWVAPRALEHGFGGKLSAIVNQYDPSANAGFILGIGRHGHWALRFGDGCRFLELWDGDHPLPREQWSHVAARVDADAGRAGLYFNGLCISEIGIPADFQFMPADADMLIGRTADNEQLLGIFNMNMFNGLMDMVAIHGEALPAEEIRQNFRNVLQDYGGSIPLIEASDIRLDPALYEGDPYRPRFHAIVPGHWMNEPHAPFYFNGKYHLFCQHNPFGPFFYELRWGHWVSDDLVNWRFLGEAITQDARIAPDGVWSGSASYDENGVPVLFFTAANKARCPDQAIAMARPENADDPLLERWIKHPNLLLEQDPALGLSADFRDPFVWHDTESALWYMLVGSSRGGEIGCAQIYASDNLADWRHLGDFYRYDDKKYPYIGPIWELPVFLPIGHYPNAEQRYIFLISPVGKGADVEIFYWLGRFDKERHQFVADFDEPRLIDFGDFHFTGPSGMIDPRTGRLLLFTIAQGERSPQDEHDAGWAHNAGLPVVLSLDEAGGLLVDPIEELSSLRAGQLIGMRDQNWAAVNQSLAMVSSRMLEIIVEIEPLNSKAFGLKVGVSRDGNEQTLIGYDTEKSRIWVDRTRTCRSRDYGINGGPLDLKGDNLKLHVFIDHSMLEIYANSRQSITTRIYSEADDACGVEIWCDGDVKIKNIEIWKVKAIDV</sequence>
<dbReference type="InterPro" id="IPR013189">
    <property type="entry name" value="Glyco_hydro_32_C"/>
</dbReference>
<keyword evidence="10" id="KW-1185">Reference proteome</keyword>
<dbReference type="Pfam" id="PF08244">
    <property type="entry name" value="Glyco_hydro_32C"/>
    <property type="match status" value="1"/>
</dbReference>
<dbReference type="Gene3D" id="2.60.120.560">
    <property type="entry name" value="Exo-inulinase, domain 1"/>
    <property type="match status" value="1"/>
</dbReference>
<dbReference type="AlphaFoldDB" id="A0A2T5FTR8"/>
<keyword evidence="6 7" id="KW-0326">Glycosidase</keyword>
<keyword evidence="3" id="KW-0732">Signal</keyword>
<dbReference type="SMART" id="SM00640">
    <property type="entry name" value="Glyco_32"/>
    <property type="match status" value="1"/>
</dbReference>
<dbReference type="Gene3D" id="2.115.10.20">
    <property type="entry name" value="Glycosyl hydrolase domain, family 43"/>
    <property type="match status" value="1"/>
</dbReference>
<comment type="similarity">
    <text evidence="1 7">Belongs to the glycosyl hydrolase 32 family.</text>
</comment>
<protein>
    <recommendedName>
        <fullName evidence="2">beta-fructofuranosidase</fullName>
        <ecNumber evidence="2">3.2.1.26</ecNumber>
    </recommendedName>
</protein>
<organism evidence="9 10">
    <name type="scientific">Sphingomonas oleivorans</name>
    <dbReference type="NCBI Taxonomy" id="1735121"/>
    <lineage>
        <taxon>Bacteria</taxon>
        <taxon>Pseudomonadati</taxon>
        <taxon>Pseudomonadota</taxon>
        <taxon>Alphaproteobacteria</taxon>
        <taxon>Sphingomonadales</taxon>
        <taxon>Sphingomonadaceae</taxon>
        <taxon>Sphingomonas</taxon>
    </lineage>
</organism>